<dbReference type="RefSeq" id="WP_408904794.1">
    <property type="nucleotide sequence ID" value="NZ_JAROCE010000001.1"/>
</dbReference>
<evidence type="ECO:0000313" key="1">
    <source>
        <dbReference type="EMBL" id="MFM2719131.1"/>
    </source>
</evidence>
<reference evidence="1 2" key="1">
    <citation type="submission" date="2023-03" db="EMBL/GenBank/DDBJ databases">
        <title>MT1 and MT2 Draft Genomes of Novel Species.</title>
        <authorList>
            <person name="Venkateswaran K."/>
        </authorList>
    </citation>
    <scope>NUCLEOTIDE SEQUENCE [LARGE SCALE GENOMIC DNA]</scope>
    <source>
        <strain evidence="1 2">IF8SW-P5</strain>
    </source>
</reference>
<dbReference type="Proteomes" id="UP001630303">
    <property type="component" value="Unassembled WGS sequence"/>
</dbReference>
<name>A0ABW9GDA2_9MICO</name>
<sequence>MTERPISIRAQAALAGLAVILHRGTRDDIYRWTTKYSWNDSKRDVGVLVALTELAARTTWSPAPGAIENQSARPGTGSSLAARLVTAQAAGDAPVIDELARIWVESPPPTRADVLYELIRALSR</sequence>
<dbReference type="EMBL" id="JAROCE010000001">
    <property type="protein sequence ID" value="MFM2719131.1"/>
    <property type="molecule type" value="Genomic_DNA"/>
</dbReference>
<keyword evidence="2" id="KW-1185">Reference proteome</keyword>
<organism evidence="1 2">
    <name type="scientific">Microbacterium mcarthurae</name>
    <dbReference type="NCBI Taxonomy" id="3035918"/>
    <lineage>
        <taxon>Bacteria</taxon>
        <taxon>Bacillati</taxon>
        <taxon>Actinomycetota</taxon>
        <taxon>Actinomycetes</taxon>
        <taxon>Micrococcales</taxon>
        <taxon>Microbacteriaceae</taxon>
        <taxon>Microbacterium</taxon>
    </lineage>
</organism>
<comment type="caution">
    <text evidence="1">The sequence shown here is derived from an EMBL/GenBank/DDBJ whole genome shotgun (WGS) entry which is preliminary data.</text>
</comment>
<evidence type="ECO:0000313" key="2">
    <source>
        <dbReference type="Proteomes" id="UP001630303"/>
    </source>
</evidence>
<accession>A0ABW9GDA2</accession>
<proteinExistence type="predicted"/>
<gene>
    <name evidence="1" type="ORF">P5G46_01230</name>
</gene>
<protein>
    <submittedName>
        <fullName evidence="1">Uncharacterized protein</fullName>
    </submittedName>
</protein>